<feature type="domain" description="G-patch" evidence="5">
    <location>
        <begin position="223"/>
        <end position="269"/>
    </location>
</feature>
<dbReference type="AlphaFoldDB" id="A0A077R4Y0"/>
<dbReference type="GO" id="GO:0005681">
    <property type="term" value="C:spliceosomal complex"/>
    <property type="evidence" value="ECO:0007669"/>
    <property type="project" value="TreeGrafter"/>
</dbReference>
<feature type="region of interest" description="Disordered" evidence="4">
    <location>
        <begin position="267"/>
        <end position="321"/>
    </location>
</feature>
<organism evidence="6">
    <name type="scientific">Melanopsichium pennsylvanicum 4</name>
    <dbReference type="NCBI Taxonomy" id="1398559"/>
    <lineage>
        <taxon>Eukaryota</taxon>
        <taxon>Fungi</taxon>
        <taxon>Dikarya</taxon>
        <taxon>Basidiomycota</taxon>
        <taxon>Ustilaginomycotina</taxon>
        <taxon>Ustilaginomycetes</taxon>
        <taxon>Ustilaginales</taxon>
        <taxon>Ustilaginaceae</taxon>
        <taxon>Melanopsichium</taxon>
    </lineage>
</organism>
<dbReference type="EMBL" id="HG529597">
    <property type="protein sequence ID" value="CDI53922.1"/>
    <property type="molecule type" value="Genomic_DNA"/>
</dbReference>
<evidence type="ECO:0000256" key="2">
    <source>
        <dbReference type="ARBA" id="ARBA00008576"/>
    </source>
</evidence>
<evidence type="ECO:0000313" key="6">
    <source>
        <dbReference type="EMBL" id="CDI53922.1"/>
    </source>
</evidence>
<feature type="compositionally biased region" description="Basic residues" evidence="4">
    <location>
        <begin position="574"/>
        <end position="583"/>
    </location>
</feature>
<dbReference type="GO" id="GO:0000398">
    <property type="term" value="P:mRNA splicing, via spliceosome"/>
    <property type="evidence" value="ECO:0007669"/>
    <property type="project" value="InterPro"/>
</dbReference>
<dbReference type="Pfam" id="PF12656">
    <property type="entry name" value="G-patch_2"/>
    <property type="match status" value="1"/>
</dbReference>
<dbReference type="InterPro" id="IPR026822">
    <property type="entry name" value="Spp2/MOS2_G-patch"/>
</dbReference>
<feature type="region of interest" description="Disordered" evidence="4">
    <location>
        <begin position="552"/>
        <end position="583"/>
    </location>
</feature>
<dbReference type="InterPro" id="IPR000467">
    <property type="entry name" value="G_patch_dom"/>
</dbReference>
<dbReference type="InterPro" id="IPR045166">
    <property type="entry name" value="Spp2-like"/>
</dbReference>
<comment type="similarity">
    <text evidence="2">Belongs to the SPP2 family.</text>
</comment>
<evidence type="ECO:0000256" key="1">
    <source>
        <dbReference type="ARBA" id="ARBA00004123"/>
    </source>
</evidence>
<evidence type="ECO:0000256" key="4">
    <source>
        <dbReference type="SAM" id="MobiDB-lite"/>
    </source>
</evidence>
<dbReference type="PANTHER" id="PTHR15818">
    <property type="entry name" value="G PATCH AND KOW-CONTAINING"/>
    <property type="match status" value="1"/>
</dbReference>
<evidence type="ECO:0000259" key="5">
    <source>
        <dbReference type="PROSITE" id="PS50174"/>
    </source>
</evidence>
<feature type="compositionally biased region" description="Low complexity" evidence="4">
    <location>
        <begin position="271"/>
        <end position="282"/>
    </location>
</feature>
<feature type="region of interest" description="Disordered" evidence="4">
    <location>
        <begin position="138"/>
        <end position="167"/>
    </location>
</feature>
<protein>
    <recommendedName>
        <fullName evidence="5">G-patch domain-containing protein</fullName>
    </recommendedName>
</protein>
<name>A0A077R4Y0_9BASI</name>
<dbReference type="PROSITE" id="PS50174">
    <property type="entry name" value="G_PATCH"/>
    <property type="match status" value="1"/>
</dbReference>
<proteinExistence type="inferred from homology"/>
<dbReference type="GO" id="GO:0003676">
    <property type="term" value="F:nucleic acid binding"/>
    <property type="evidence" value="ECO:0007669"/>
    <property type="project" value="InterPro"/>
</dbReference>
<sequence>MVNIFKGDLAKSSSRPRAFDISDDEDDANRLTGRHEQIVSFGRDGAHGSTRSPPTLAPRVIPVTSNLDWRKDRKQRLGMASNLQALGPLVSMRRAGSSAVPESNASFSTDKELNTDAINTEAHKSGLEFRRAKTRNIEPIGDSSLNAVPAQDPSSAASAASAPPGTDIDTEALRALLTGEGAGNHHMGQPLVIPQELESEMLQHDIGSRPEAPTLDDYAATPIDQFGMALLRGMGWNEGTGAGKGGKGPQQAAEPKKRAALLGLGAKERPAGSSGLASLSASRGHRPKDKRDYKYVPVAKGGSQNTSNGQSETFEPCSRDRAPEALEQADTMTENASVTVAETRETARGFRMAHQDQRMIAGLIEIGLTVTHLLVPETTDAEIAADNDVEVVGILMDLSFALLDGVLRAEGIVDLGVELVRKHPSPELASSVSAALINSAIIGGGVPLLIDLFRLDSSSGEWGIRSPSWAKDPFSGTNDIFSALFLGYVYLTLTDPALAHSPIFGGVAQQLGVGAMSNRDVRTFCSLLLGGVLLAEKAVKLSNEARPVKLKPTLKPIAARDGSANANANESNRKTKQASRKKQ</sequence>
<evidence type="ECO:0000256" key="3">
    <source>
        <dbReference type="ARBA" id="ARBA00023242"/>
    </source>
</evidence>
<keyword evidence="3" id="KW-0539">Nucleus</keyword>
<feature type="compositionally biased region" description="Polar residues" evidence="4">
    <location>
        <begin position="302"/>
        <end position="313"/>
    </location>
</feature>
<dbReference type="PANTHER" id="PTHR15818:SF2">
    <property type="entry name" value="G-PATCH DOMAIN AND KOW MOTIFS-CONTAINING PROTEIN"/>
    <property type="match status" value="1"/>
</dbReference>
<accession>A0A077R4Y0</accession>
<comment type="subcellular location">
    <subcellularLocation>
        <location evidence="1">Nucleus</location>
    </subcellularLocation>
</comment>
<feature type="compositionally biased region" description="Low complexity" evidence="4">
    <location>
        <begin position="147"/>
        <end position="164"/>
    </location>
</feature>
<feature type="region of interest" description="Disordered" evidence="4">
    <location>
        <begin position="9"/>
        <end position="31"/>
    </location>
</feature>
<reference evidence="6" key="1">
    <citation type="journal article" date="2014" name="Genome Biol. Evol.">
        <title>Gene Loss Rather Than Gene Gain Is Associated with a Host Jump from Monocots to Dicots in the Smut Fungus Melanopsichium pennsylvanicum.</title>
        <authorList>
            <person name="Sharma R."/>
            <person name="Mishra B."/>
            <person name="Runge F."/>
            <person name="Thines M."/>
        </authorList>
    </citation>
    <scope>NUCLEOTIDE SEQUENCE</scope>
    <source>
        <strain evidence="6">4</strain>
    </source>
</reference>